<accession>A0A1Y2D2F1</accession>
<reference evidence="2 3" key="1">
    <citation type="submission" date="2016-07" db="EMBL/GenBank/DDBJ databases">
        <title>Pervasive Adenine N6-methylation of Active Genes in Fungi.</title>
        <authorList>
            <consortium name="DOE Joint Genome Institute"/>
            <person name="Mondo S.J."/>
            <person name="Dannebaum R.O."/>
            <person name="Kuo R.C."/>
            <person name="Labutti K."/>
            <person name="Haridas S."/>
            <person name="Kuo A."/>
            <person name="Salamov A."/>
            <person name="Ahrendt S.R."/>
            <person name="Lipzen A."/>
            <person name="Sullivan W."/>
            <person name="Andreopoulos W.B."/>
            <person name="Clum A."/>
            <person name="Lindquist E."/>
            <person name="Daum C."/>
            <person name="Ramamoorthy G.K."/>
            <person name="Gryganskyi A."/>
            <person name="Culley D."/>
            <person name="Magnuson J.K."/>
            <person name="James T.Y."/>
            <person name="O'Malley M.A."/>
            <person name="Stajich J.E."/>
            <person name="Spatafora J.W."/>
            <person name="Visel A."/>
            <person name="Grigoriev I.V."/>
        </authorList>
    </citation>
    <scope>NUCLEOTIDE SEQUENCE [LARGE SCALE GENOMIC DNA]</scope>
    <source>
        <strain evidence="2 3">JEL800</strain>
    </source>
</reference>
<sequence length="341" mass="38489">MSTVLNLPSSSSNSKCSCHSQPLMASLLQEQIQLLQDEIQEYRQILGLPPKQFSDPSATPEIIPITNTTRTLSSLPTEVLSRIVPYLDFTSIIPFCHSLRPFKHISTAIYNVGTTFKYQIEDLWPVFHIPEGTIPVTHLHTLYTLSKLLNQYGGRGTIHLGELDDFESVRNVIPRVLEVTSFSREASAMLMKLDPKSDIVKIHLHYATLNKELPLSLTGRTVRRLETDFYLPQDIVDVLPTLKEFSVLAIRLGQSPFPCDVLRKCASLKVLVFENPQYTVSAVKEIYEAAVNANVERIRFSELQPGKAIKISEGVQMEKGWACVMDGFRDVLFQRSDVRAE</sequence>
<dbReference type="EMBL" id="MCGO01000001">
    <property type="protein sequence ID" value="ORY53468.1"/>
    <property type="molecule type" value="Genomic_DNA"/>
</dbReference>
<protein>
    <recommendedName>
        <fullName evidence="1">F-box domain-containing protein</fullName>
    </recommendedName>
</protein>
<evidence type="ECO:0000313" key="2">
    <source>
        <dbReference type="EMBL" id="ORY53468.1"/>
    </source>
</evidence>
<organism evidence="2 3">
    <name type="scientific">Rhizoclosmatium globosum</name>
    <dbReference type="NCBI Taxonomy" id="329046"/>
    <lineage>
        <taxon>Eukaryota</taxon>
        <taxon>Fungi</taxon>
        <taxon>Fungi incertae sedis</taxon>
        <taxon>Chytridiomycota</taxon>
        <taxon>Chytridiomycota incertae sedis</taxon>
        <taxon>Chytridiomycetes</taxon>
        <taxon>Chytridiales</taxon>
        <taxon>Chytriomycetaceae</taxon>
        <taxon>Rhizoclosmatium</taxon>
    </lineage>
</organism>
<name>A0A1Y2D2F1_9FUNG</name>
<gene>
    <name evidence="2" type="ORF">BCR33DRAFT_844789</name>
</gene>
<dbReference type="OrthoDB" id="2147485at2759"/>
<comment type="caution">
    <text evidence="2">The sequence shown here is derived from an EMBL/GenBank/DDBJ whole genome shotgun (WGS) entry which is preliminary data.</text>
</comment>
<evidence type="ECO:0000259" key="1">
    <source>
        <dbReference type="PROSITE" id="PS50181"/>
    </source>
</evidence>
<proteinExistence type="predicted"/>
<dbReference type="Proteomes" id="UP000193642">
    <property type="component" value="Unassembled WGS sequence"/>
</dbReference>
<dbReference type="PROSITE" id="PS50181">
    <property type="entry name" value="FBOX"/>
    <property type="match status" value="1"/>
</dbReference>
<dbReference type="AlphaFoldDB" id="A0A1Y2D2F1"/>
<dbReference type="InterPro" id="IPR001810">
    <property type="entry name" value="F-box_dom"/>
</dbReference>
<evidence type="ECO:0000313" key="3">
    <source>
        <dbReference type="Proteomes" id="UP000193642"/>
    </source>
</evidence>
<feature type="domain" description="F-box" evidence="1">
    <location>
        <begin position="69"/>
        <end position="119"/>
    </location>
</feature>
<keyword evidence="3" id="KW-1185">Reference proteome</keyword>